<dbReference type="PROSITE" id="PS50835">
    <property type="entry name" value="IG_LIKE"/>
    <property type="match status" value="2"/>
</dbReference>
<dbReference type="Gene3D" id="2.60.40.10">
    <property type="entry name" value="Immunoglobulins"/>
    <property type="match status" value="2"/>
</dbReference>
<dbReference type="PANTHER" id="PTHR11738:SF186">
    <property type="entry name" value="OSTEOCLAST-ASSOCIATED IMMUNOGLOBULIN-LIKE RECEPTOR"/>
    <property type="match status" value="1"/>
</dbReference>
<feature type="domain" description="Ig-like" evidence="7">
    <location>
        <begin position="158"/>
        <end position="226"/>
    </location>
</feature>
<dbReference type="Pfam" id="PF13895">
    <property type="entry name" value="Ig_2"/>
    <property type="match status" value="1"/>
</dbReference>
<feature type="domain" description="Ig-like" evidence="7">
    <location>
        <begin position="62"/>
        <end position="130"/>
    </location>
</feature>
<keyword evidence="2" id="KW-0677">Repeat</keyword>
<evidence type="ECO:0000313" key="9">
    <source>
        <dbReference type="Proteomes" id="UP000472261"/>
    </source>
</evidence>
<keyword evidence="6" id="KW-0472">Membrane</keyword>
<dbReference type="SUPFAM" id="SSF48726">
    <property type="entry name" value="Immunoglobulin"/>
    <property type="match status" value="2"/>
</dbReference>
<dbReference type="InterPro" id="IPR003599">
    <property type="entry name" value="Ig_sub"/>
</dbReference>
<keyword evidence="1" id="KW-0732">Signal</keyword>
<evidence type="ECO:0000256" key="5">
    <source>
        <dbReference type="ARBA" id="ARBA00023319"/>
    </source>
</evidence>
<proteinExistence type="predicted"/>
<keyword evidence="4" id="KW-0325">Glycoprotein</keyword>
<dbReference type="FunFam" id="2.60.40.10:FF:000049">
    <property type="entry name" value="Leukocyte immunoglobulin-like receptor subfamily B member 1"/>
    <property type="match status" value="1"/>
</dbReference>
<dbReference type="InterPro" id="IPR013783">
    <property type="entry name" value="Ig-like_fold"/>
</dbReference>
<keyword evidence="3" id="KW-1015">Disulfide bond</keyword>
<dbReference type="Proteomes" id="UP000472261">
    <property type="component" value="Unplaced"/>
</dbReference>
<keyword evidence="6" id="KW-1133">Transmembrane helix</keyword>
<evidence type="ECO:0000313" key="8">
    <source>
        <dbReference type="Ensembl" id="ENSPCLP00000018020.1"/>
    </source>
</evidence>
<protein>
    <recommendedName>
        <fullName evidence="7">Ig-like domain-containing protein</fullName>
    </recommendedName>
</protein>
<dbReference type="InterPro" id="IPR050412">
    <property type="entry name" value="Ig-like_Receptors_ImmuneReg"/>
</dbReference>
<evidence type="ECO:0000256" key="2">
    <source>
        <dbReference type="ARBA" id="ARBA00022737"/>
    </source>
</evidence>
<dbReference type="OMA" id="NIDCETE"/>
<evidence type="ECO:0000256" key="6">
    <source>
        <dbReference type="SAM" id="Phobius"/>
    </source>
</evidence>
<reference evidence="8" key="1">
    <citation type="submission" date="2025-08" db="UniProtKB">
        <authorList>
            <consortium name="Ensembl"/>
        </authorList>
    </citation>
    <scope>IDENTIFICATION</scope>
</reference>
<evidence type="ECO:0000256" key="1">
    <source>
        <dbReference type="ARBA" id="ARBA00022729"/>
    </source>
</evidence>
<dbReference type="AlphaFoldDB" id="A0A669QE33"/>
<dbReference type="Ensembl" id="ENSPCLT00000023968.1">
    <property type="protein sequence ID" value="ENSPCLP00000018020.1"/>
    <property type="gene ID" value="ENSPCLG00000015043.1"/>
</dbReference>
<dbReference type="GO" id="GO:0007166">
    <property type="term" value="P:cell surface receptor signaling pathway"/>
    <property type="evidence" value="ECO:0007669"/>
    <property type="project" value="UniProtKB-ARBA"/>
</dbReference>
<feature type="transmembrane region" description="Helical" evidence="6">
    <location>
        <begin position="265"/>
        <end position="289"/>
    </location>
</feature>
<organism evidence="8 9">
    <name type="scientific">Phasianus colchicus</name>
    <name type="common">Common pheasant</name>
    <dbReference type="NCBI Taxonomy" id="9054"/>
    <lineage>
        <taxon>Eukaryota</taxon>
        <taxon>Metazoa</taxon>
        <taxon>Chordata</taxon>
        <taxon>Craniata</taxon>
        <taxon>Vertebrata</taxon>
        <taxon>Euteleostomi</taxon>
        <taxon>Archelosauria</taxon>
        <taxon>Archosauria</taxon>
        <taxon>Dinosauria</taxon>
        <taxon>Saurischia</taxon>
        <taxon>Theropoda</taxon>
        <taxon>Coelurosauria</taxon>
        <taxon>Aves</taxon>
        <taxon>Neognathae</taxon>
        <taxon>Galloanserae</taxon>
        <taxon>Galliformes</taxon>
        <taxon>Phasianidae</taxon>
        <taxon>Phasianinae</taxon>
        <taxon>Phasianus</taxon>
    </lineage>
</organism>
<evidence type="ECO:0000256" key="3">
    <source>
        <dbReference type="ARBA" id="ARBA00023157"/>
    </source>
</evidence>
<dbReference type="InterPro" id="IPR036179">
    <property type="entry name" value="Ig-like_dom_sf"/>
</dbReference>
<dbReference type="Pfam" id="PF13927">
    <property type="entry name" value="Ig_3"/>
    <property type="match status" value="1"/>
</dbReference>
<keyword evidence="9" id="KW-1185">Reference proteome</keyword>
<keyword evidence="5" id="KW-0393">Immunoglobulin domain</keyword>
<accession>A0A669QE33</accession>
<dbReference type="InterPro" id="IPR007110">
    <property type="entry name" value="Ig-like_dom"/>
</dbReference>
<dbReference type="PANTHER" id="PTHR11738">
    <property type="entry name" value="MHC CLASS I NK CELL RECEPTOR"/>
    <property type="match status" value="1"/>
</dbReference>
<evidence type="ECO:0000259" key="7">
    <source>
        <dbReference type="PROSITE" id="PS50835"/>
    </source>
</evidence>
<keyword evidence="6" id="KW-0812">Transmembrane</keyword>
<name>A0A669QE33_PHACC</name>
<dbReference type="GO" id="GO:0002764">
    <property type="term" value="P:immune response-regulating signaling pathway"/>
    <property type="evidence" value="ECO:0007669"/>
    <property type="project" value="TreeGrafter"/>
</dbReference>
<evidence type="ECO:0000256" key="4">
    <source>
        <dbReference type="ARBA" id="ARBA00023180"/>
    </source>
</evidence>
<reference evidence="8" key="2">
    <citation type="submission" date="2025-09" db="UniProtKB">
        <authorList>
            <consortium name="Ensembl"/>
        </authorList>
    </citation>
    <scope>IDENTIFICATION</scope>
</reference>
<dbReference type="FunFam" id="2.60.40.10:FF:000033">
    <property type="entry name" value="Killer cell immunoglobulin-like receptor"/>
    <property type="match status" value="1"/>
</dbReference>
<sequence length="361" mass="39609">MQFLCPQAAPASWQQWHWPSSWVSDNGDVVPRGLVTLCETRTMSLAGWWLVAVSRAQQLPRPSLSLHPSHGVSLGNNATLQCHLTQLGVWVWLYQEGGWTYNKYNNKEQDTTDFCFFSTNWQHAGTYRCQYRVPWSGMVSERSDPVELVLTDHSFPPPRISLSPEECVEMGTNVTIQCWNRDYGAAFLLHKDGCSAPIQRQDSNVVGTATFTISGVTPADSGTYRCSYRPSGYPFLSSPLGSNVTLEVTPTAASPGAADSSHGDLVVAVAGGCTAAFVFILVLVIFFLLAGCRRWIRRDESPGGEGLEHLYFSVDPLKVSTAPPIAPSHSPPCFDAGNPAEKPEDIEFQVSVQVREPQTPA</sequence>
<dbReference type="SMART" id="SM00409">
    <property type="entry name" value="IG"/>
    <property type="match status" value="2"/>
</dbReference>